<dbReference type="GO" id="GO:0005543">
    <property type="term" value="F:phospholipid binding"/>
    <property type="evidence" value="ECO:0007669"/>
    <property type="project" value="TreeGrafter"/>
</dbReference>
<dbReference type="GO" id="GO:0008915">
    <property type="term" value="F:lipid-A-disaccharide synthase activity"/>
    <property type="evidence" value="ECO:0007669"/>
    <property type="project" value="UniProtKB-UniRule"/>
</dbReference>
<comment type="catalytic activity">
    <reaction evidence="10 11">
        <text>a lipid X + a UDP-2-N,3-O-bis[(3R)-3-hydroxyacyl]-alpha-D-glucosamine = a lipid A disaccharide + UDP + H(+)</text>
        <dbReference type="Rhea" id="RHEA:67828"/>
        <dbReference type="ChEBI" id="CHEBI:15378"/>
        <dbReference type="ChEBI" id="CHEBI:58223"/>
        <dbReference type="ChEBI" id="CHEBI:137748"/>
        <dbReference type="ChEBI" id="CHEBI:176338"/>
        <dbReference type="ChEBI" id="CHEBI:176343"/>
        <dbReference type="EC" id="2.4.1.182"/>
    </reaction>
</comment>
<evidence type="ECO:0000256" key="9">
    <source>
        <dbReference type="ARBA" id="ARBA00023098"/>
    </source>
</evidence>
<evidence type="ECO:0000256" key="6">
    <source>
        <dbReference type="ARBA" id="ARBA00022556"/>
    </source>
</evidence>
<dbReference type="OrthoDB" id="9801642at2"/>
<evidence type="ECO:0000256" key="1">
    <source>
        <dbReference type="ARBA" id="ARBA00002056"/>
    </source>
</evidence>
<dbReference type="HAMAP" id="MF_00392">
    <property type="entry name" value="LpxB"/>
    <property type="match status" value="1"/>
</dbReference>
<evidence type="ECO:0000313" key="12">
    <source>
        <dbReference type="EMBL" id="SFX31457.1"/>
    </source>
</evidence>
<dbReference type="AlphaFoldDB" id="A0A1K1W216"/>
<keyword evidence="8 11" id="KW-0808">Transferase</keyword>
<evidence type="ECO:0000256" key="2">
    <source>
        <dbReference type="ARBA" id="ARBA00007868"/>
    </source>
</evidence>
<dbReference type="InterPro" id="IPR003835">
    <property type="entry name" value="Glyco_trans_19"/>
</dbReference>
<dbReference type="PANTHER" id="PTHR30372:SF4">
    <property type="entry name" value="LIPID-A-DISACCHARIDE SYNTHASE, MITOCHONDRIAL-RELATED"/>
    <property type="match status" value="1"/>
</dbReference>
<comment type="similarity">
    <text evidence="2 11">Belongs to the LpxB family.</text>
</comment>
<dbReference type="RefSeq" id="WP_072325472.1">
    <property type="nucleotide sequence ID" value="NZ_FPJW01000003.1"/>
</dbReference>
<evidence type="ECO:0000256" key="7">
    <source>
        <dbReference type="ARBA" id="ARBA00022676"/>
    </source>
</evidence>
<keyword evidence="6 11" id="KW-0441">Lipid A biosynthesis</keyword>
<evidence type="ECO:0000256" key="5">
    <source>
        <dbReference type="ARBA" id="ARBA00022516"/>
    </source>
</evidence>
<dbReference type="EC" id="2.4.1.182" evidence="3 11"/>
<dbReference type="GO" id="GO:0009245">
    <property type="term" value="P:lipid A biosynthetic process"/>
    <property type="evidence" value="ECO:0007669"/>
    <property type="project" value="UniProtKB-UniRule"/>
</dbReference>
<dbReference type="PANTHER" id="PTHR30372">
    <property type="entry name" value="LIPID-A-DISACCHARIDE SYNTHASE"/>
    <property type="match status" value="1"/>
</dbReference>
<comment type="function">
    <text evidence="1 11">Condensation of UDP-2,3-diacylglucosamine and 2,3-diacylglucosamine-1-phosphate to form lipid A disaccharide, a precursor of lipid A, a phosphorylated glycolipid that anchors the lipopolysaccharide to the outer membrane of the cell.</text>
</comment>
<name>A0A1K1W216_9GAMM</name>
<evidence type="ECO:0000256" key="10">
    <source>
        <dbReference type="ARBA" id="ARBA00048975"/>
    </source>
</evidence>
<keyword evidence="7 11" id="KW-0328">Glycosyltransferase</keyword>
<dbReference type="EMBL" id="FPJW01000003">
    <property type="protein sequence ID" value="SFX31457.1"/>
    <property type="molecule type" value="Genomic_DNA"/>
</dbReference>
<proteinExistence type="inferred from homology"/>
<dbReference type="Proteomes" id="UP000182350">
    <property type="component" value="Unassembled WGS sequence"/>
</dbReference>
<evidence type="ECO:0000313" key="13">
    <source>
        <dbReference type="Proteomes" id="UP000182350"/>
    </source>
</evidence>
<keyword evidence="13" id="KW-1185">Reference proteome</keyword>
<gene>
    <name evidence="11" type="primary">lpxB</name>
    <name evidence="12" type="ORF">SAMN02745752_01234</name>
</gene>
<reference evidence="12 13" key="1">
    <citation type="submission" date="2016-11" db="EMBL/GenBank/DDBJ databases">
        <authorList>
            <person name="Jaros S."/>
            <person name="Januszkiewicz K."/>
            <person name="Wedrychowicz H."/>
        </authorList>
    </citation>
    <scope>NUCLEOTIDE SEQUENCE [LARGE SCALE GENOMIC DNA]</scope>
    <source>
        <strain evidence="12 13">DSM 21637</strain>
    </source>
</reference>
<dbReference type="Gene3D" id="3.40.50.2000">
    <property type="entry name" value="Glycogen Phosphorylase B"/>
    <property type="match status" value="1"/>
</dbReference>
<dbReference type="NCBIfam" id="TIGR00215">
    <property type="entry name" value="lpxB"/>
    <property type="match status" value="1"/>
</dbReference>
<accession>A0A1K1W216</accession>
<evidence type="ECO:0000256" key="3">
    <source>
        <dbReference type="ARBA" id="ARBA00012687"/>
    </source>
</evidence>
<dbReference type="SUPFAM" id="SSF53756">
    <property type="entry name" value="UDP-Glycosyltransferase/glycogen phosphorylase"/>
    <property type="match status" value="1"/>
</dbReference>
<comment type="pathway">
    <text evidence="11">Bacterial outer membrane biogenesis; LPS lipid A biosynthesis.</text>
</comment>
<sequence>MKIYLVAGEISGDILGGNLIPALKARWPNAEFRGLGGDQMQAQGLTSLYPLETLSVMGLVEVLKHLPQLIRVRRHLLRDALEWGADLMIGIDAPDFNLGLEHRLRKQGIKTVHYVSPSVWAWRQGRIKGIRKSTDLMLALLPFEATFYHQHQMPVAFIGHPTADKVPLQPDRAAARQAFGLDEQALVIGLLPGSRGSEISRLGPLFLQTAQALKKLYPHAVFLLPAASSRRHDELTLLLQEYPIADLQLIQGQSDKVMQAATVCLMNSGTSTLEGMFCKTPMVVSYKMAPFSWWLLKRLIKIKWASLPNLLANKPLVTECLQQDATVEKLVPALQQLLDHPDALQAQTEAFLEMHQQLRRNASAEAVKAIDQLLNGTLVNPTRP</sequence>
<dbReference type="STRING" id="1122209.SAMN02745752_01234"/>
<evidence type="ECO:0000256" key="11">
    <source>
        <dbReference type="HAMAP-Rule" id="MF_00392"/>
    </source>
</evidence>
<protein>
    <recommendedName>
        <fullName evidence="4 11">Lipid-A-disaccharide synthase</fullName>
        <ecNumber evidence="3 11">2.4.1.182</ecNumber>
    </recommendedName>
</protein>
<organism evidence="12 13">
    <name type="scientific">Marinospirillum alkaliphilum DSM 21637</name>
    <dbReference type="NCBI Taxonomy" id="1122209"/>
    <lineage>
        <taxon>Bacteria</taxon>
        <taxon>Pseudomonadati</taxon>
        <taxon>Pseudomonadota</taxon>
        <taxon>Gammaproteobacteria</taxon>
        <taxon>Oceanospirillales</taxon>
        <taxon>Oceanospirillaceae</taxon>
        <taxon>Marinospirillum</taxon>
    </lineage>
</organism>
<keyword evidence="9 11" id="KW-0443">Lipid metabolism</keyword>
<evidence type="ECO:0000256" key="8">
    <source>
        <dbReference type="ARBA" id="ARBA00022679"/>
    </source>
</evidence>
<dbReference type="GO" id="GO:0016020">
    <property type="term" value="C:membrane"/>
    <property type="evidence" value="ECO:0007669"/>
    <property type="project" value="GOC"/>
</dbReference>
<dbReference type="Pfam" id="PF02684">
    <property type="entry name" value="LpxB"/>
    <property type="match status" value="1"/>
</dbReference>
<evidence type="ECO:0000256" key="4">
    <source>
        <dbReference type="ARBA" id="ARBA00020902"/>
    </source>
</evidence>
<dbReference type="UniPathway" id="UPA00973"/>
<keyword evidence="5 11" id="KW-0444">Lipid biosynthesis</keyword>